<dbReference type="AlphaFoldDB" id="A0A8J3N7Z8"/>
<name>A0A8J3N7Z8_9CHLR</name>
<accession>A0A8J3N7Z8</accession>
<evidence type="ECO:0000313" key="1">
    <source>
        <dbReference type="EMBL" id="GHO98995.1"/>
    </source>
</evidence>
<organism evidence="1 2">
    <name type="scientific">Reticulibacter mediterranei</name>
    <dbReference type="NCBI Taxonomy" id="2778369"/>
    <lineage>
        <taxon>Bacteria</taxon>
        <taxon>Bacillati</taxon>
        <taxon>Chloroflexota</taxon>
        <taxon>Ktedonobacteria</taxon>
        <taxon>Ktedonobacterales</taxon>
        <taxon>Reticulibacteraceae</taxon>
        <taxon>Reticulibacter</taxon>
    </lineage>
</organism>
<proteinExistence type="predicted"/>
<sequence>MRWQKLMIRQEAEQFQPLFWRLEVLLRTQILRMLPHLPWKGLMAAKLSRATQAAAKAISLKGYEK</sequence>
<comment type="caution">
    <text evidence="1">The sequence shown here is derived from an EMBL/GenBank/DDBJ whole genome shotgun (WGS) entry which is preliminary data.</text>
</comment>
<protein>
    <submittedName>
        <fullName evidence="1">Uncharacterized protein</fullName>
    </submittedName>
</protein>
<reference evidence="1" key="1">
    <citation type="submission" date="2020-10" db="EMBL/GenBank/DDBJ databases">
        <title>Taxonomic study of unclassified bacteria belonging to the class Ktedonobacteria.</title>
        <authorList>
            <person name="Yabe S."/>
            <person name="Wang C.M."/>
            <person name="Zheng Y."/>
            <person name="Sakai Y."/>
            <person name="Cavaletti L."/>
            <person name="Monciardini P."/>
            <person name="Donadio S."/>
        </authorList>
    </citation>
    <scope>NUCLEOTIDE SEQUENCE</scope>
    <source>
        <strain evidence="1">ID150040</strain>
    </source>
</reference>
<gene>
    <name evidence="1" type="ORF">KSF_090430</name>
</gene>
<dbReference type="Proteomes" id="UP000597444">
    <property type="component" value="Unassembled WGS sequence"/>
</dbReference>
<dbReference type="EMBL" id="BNJK01000002">
    <property type="protein sequence ID" value="GHO98995.1"/>
    <property type="molecule type" value="Genomic_DNA"/>
</dbReference>
<keyword evidence="2" id="KW-1185">Reference proteome</keyword>
<evidence type="ECO:0000313" key="2">
    <source>
        <dbReference type="Proteomes" id="UP000597444"/>
    </source>
</evidence>